<dbReference type="InterPro" id="IPR008928">
    <property type="entry name" value="6-hairpin_glycosidase_sf"/>
</dbReference>
<keyword evidence="6" id="KW-1185">Reference proteome</keyword>
<dbReference type="PANTHER" id="PTHR31084:SF0">
    <property type="entry name" value="ALPHA-L-FUCOSIDASE 2"/>
    <property type="match status" value="1"/>
</dbReference>
<feature type="domain" description="Alpha fucosidase A-like C-terminal" evidence="3">
    <location>
        <begin position="727"/>
        <end position="819"/>
    </location>
</feature>
<keyword evidence="1" id="KW-0732">Signal</keyword>
<dbReference type="Gene3D" id="1.50.10.10">
    <property type="match status" value="1"/>
</dbReference>
<dbReference type="Pfam" id="PF21307">
    <property type="entry name" value="Glyco_hydro_95_C"/>
    <property type="match status" value="1"/>
</dbReference>
<dbReference type="eggNOG" id="COG1554">
    <property type="taxonomic scope" value="Bacteria"/>
</dbReference>
<dbReference type="Pfam" id="PF14498">
    <property type="entry name" value="Glyco_hyd_65N_2"/>
    <property type="match status" value="1"/>
</dbReference>
<accession>A0A085ZDY5</accession>
<dbReference type="InterPro" id="IPR049053">
    <property type="entry name" value="AFCA-like_C"/>
</dbReference>
<dbReference type="GO" id="GO:0005975">
    <property type="term" value="P:carbohydrate metabolic process"/>
    <property type="evidence" value="ECO:0007669"/>
    <property type="project" value="InterPro"/>
</dbReference>
<dbReference type="InterPro" id="IPR013780">
    <property type="entry name" value="Glyco_hydro_b"/>
</dbReference>
<dbReference type="EMBL" id="JPRL01000004">
    <property type="protein sequence ID" value="KFF02649.1"/>
    <property type="molecule type" value="Genomic_DNA"/>
</dbReference>
<dbReference type="InterPro" id="IPR054363">
    <property type="entry name" value="GH95_cat"/>
</dbReference>
<dbReference type="RefSeq" id="WP_035689971.1">
    <property type="nucleotide sequence ID" value="NZ_JPRL01000004.1"/>
</dbReference>
<dbReference type="InterPro" id="IPR012341">
    <property type="entry name" value="6hp_glycosidase-like_sf"/>
</dbReference>
<sequence>MLYSFLKKYLFLFCMLMGSYIHAQQDLKLQYNQPAVEWTEALPIGNGTLGAMIFGRVDTELIQLNEATLWSGGPVQKNVNPNAFKNLALIRDELKKENYQKAYDLTKNMQGAYSESFMPLGDLILTQDFGGHKPDLYNRSLDIQTGLAVTNFKIDGVQYKRELFASAPAQCIIIKLSADQLKKLSVTIDAGSLLKNEKIIQNQSLVLKGKAPSHSDPNYIDYNKEPVIYTDTTGCRGMRFELIIKPIVKDGAVSYEGNKLVIKNASEIILFVSAATSFNGFDKCPDSEGKDEHKFAEIPIKKATGKKYDNLLKEHVADFQHFFNRVSLKLNEKETNKSNLATDERLMQYAKGEKDSGLEALFFQYGRYLLISSSRTHNVPANLQGIWNNKLRAPWSSNYTTNINLQMNYWPVESGSLSELFFPLDEFIKNVSVTGAETAKSFYHASGWVLHHNSDIWAATNPVGDFGKGDPMWANWYMGANWLSRHLWEHYQYTGDKAYLKKVYPIIKGAAQFSLDWLQEDQNGYLVTMPSTSPENKYYYDGKKQGTVTTASTMDIAIIKDLFENTREASKVLDIDSEFRQTLDKASSKLFPFKIGSKGQLLEWYKDFEEEDPHHRHTSHLYALHPADLISPLKTPELAAAAKRTLELRGDDGTGWSLAWKVNMWARLLDGNHAYKLFKNQLRLTKDNDSEYSGHGGCYPNLFDAHPPFQIDGNFAGTAGVIEMLMQSQNKEIQLLPALPDSWSEGEIKGITAKGNFIVDINWNGGKMIHSKILSKNGGTCTVRSAEPFIIEKLNLKSKKSAIGYTVVFETKKEESYILKPIN</sequence>
<proteinExistence type="predicted"/>
<evidence type="ECO:0000259" key="3">
    <source>
        <dbReference type="Pfam" id="PF21307"/>
    </source>
</evidence>
<evidence type="ECO:0000313" key="6">
    <source>
        <dbReference type="Proteomes" id="UP000028715"/>
    </source>
</evidence>
<gene>
    <name evidence="5" type="ORF">IW19_23570</name>
</gene>
<dbReference type="PANTHER" id="PTHR31084">
    <property type="entry name" value="ALPHA-L-FUCOSIDASE 2"/>
    <property type="match status" value="1"/>
</dbReference>
<comment type="caution">
    <text evidence="5">The sequence shown here is derived from an EMBL/GenBank/DDBJ whole genome shotgun (WGS) entry which is preliminary data.</text>
</comment>
<dbReference type="PIRSF" id="PIRSF007663">
    <property type="entry name" value="UCP007663"/>
    <property type="match status" value="1"/>
</dbReference>
<name>A0A085ZDY5_9FLAO</name>
<protein>
    <submittedName>
        <fullName evidence="5">Alpha-L-fucosidase</fullName>
    </submittedName>
</protein>
<feature type="chain" id="PRO_5001801007" evidence="1">
    <location>
        <begin position="24"/>
        <end position="823"/>
    </location>
</feature>
<evidence type="ECO:0000259" key="2">
    <source>
        <dbReference type="Pfam" id="PF14498"/>
    </source>
</evidence>
<dbReference type="FunFam" id="1.50.10.10:FF:000028">
    <property type="entry name" value="Alpha-L-fucosidase 2"/>
    <property type="match status" value="1"/>
</dbReference>
<dbReference type="Gene3D" id="2.60.40.1180">
    <property type="entry name" value="Golgi alpha-mannosidase II"/>
    <property type="match status" value="1"/>
</dbReference>
<reference evidence="5 6" key="1">
    <citation type="submission" date="2014-07" db="EMBL/GenBank/DDBJ databases">
        <title>Genome of Flavobacterium reichenbachii LMG 25512.</title>
        <authorList>
            <person name="Stropko S.J."/>
            <person name="Pipes S.E."/>
            <person name="Newman J.D."/>
        </authorList>
    </citation>
    <scope>NUCLEOTIDE SEQUENCE [LARGE SCALE GENOMIC DNA]</scope>
    <source>
        <strain evidence="5 6">LMG 25512</strain>
    </source>
</reference>
<feature type="domain" description="Glycosyl hydrolase family 95 catalytic" evidence="4">
    <location>
        <begin position="307"/>
        <end position="725"/>
    </location>
</feature>
<dbReference type="AlphaFoldDB" id="A0A085ZDY5"/>
<dbReference type="GO" id="GO:0004560">
    <property type="term" value="F:alpha-L-fucosidase activity"/>
    <property type="evidence" value="ECO:0007669"/>
    <property type="project" value="InterPro"/>
</dbReference>
<dbReference type="Proteomes" id="UP000028715">
    <property type="component" value="Unassembled WGS sequence"/>
</dbReference>
<feature type="domain" description="Glycosyl hydrolase family 95 N-terminal" evidence="2">
    <location>
        <begin position="29"/>
        <end position="279"/>
    </location>
</feature>
<evidence type="ECO:0000256" key="1">
    <source>
        <dbReference type="SAM" id="SignalP"/>
    </source>
</evidence>
<organism evidence="5 6">
    <name type="scientific">Flavobacterium reichenbachii</name>
    <dbReference type="NCBI Taxonomy" id="362418"/>
    <lineage>
        <taxon>Bacteria</taxon>
        <taxon>Pseudomonadati</taxon>
        <taxon>Bacteroidota</taxon>
        <taxon>Flavobacteriia</taxon>
        <taxon>Flavobacteriales</taxon>
        <taxon>Flavobacteriaceae</taxon>
        <taxon>Flavobacterium</taxon>
    </lineage>
</organism>
<dbReference type="InterPro" id="IPR016518">
    <property type="entry name" value="Alpha-L-fucosidase"/>
</dbReference>
<evidence type="ECO:0000259" key="4">
    <source>
        <dbReference type="Pfam" id="PF22124"/>
    </source>
</evidence>
<dbReference type="Pfam" id="PF22124">
    <property type="entry name" value="Glyco_hydro_95_cat"/>
    <property type="match status" value="1"/>
</dbReference>
<dbReference type="STRING" id="362418.IW19_23570"/>
<feature type="signal peptide" evidence="1">
    <location>
        <begin position="1"/>
        <end position="23"/>
    </location>
</feature>
<dbReference type="InterPro" id="IPR027414">
    <property type="entry name" value="GH95_N_dom"/>
</dbReference>
<dbReference type="SUPFAM" id="SSF48208">
    <property type="entry name" value="Six-hairpin glycosidases"/>
    <property type="match status" value="1"/>
</dbReference>
<dbReference type="Gene3D" id="2.70.98.50">
    <property type="entry name" value="putative glycoside hydrolase family protein from bacillus halodurans"/>
    <property type="match status" value="1"/>
</dbReference>
<dbReference type="OrthoDB" id="9802600at2"/>
<evidence type="ECO:0000313" key="5">
    <source>
        <dbReference type="EMBL" id="KFF02649.1"/>
    </source>
</evidence>